<dbReference type="InterPro" id="IPR054593">
    <property type="entry name" value="Beta-mannosidase-like_N2"/>
</dbReference>
<comment type="caution">
    <text evidence="9">The sequence shown here is derived from an EMBL/GenBank/DDBJ whole genome shotgun (WGS) entry which is preliminary data.</text>
</comment>
<dbReference type="Pfam" id="PF00703">
    <property type="entry name" value="Glyco_hydro_2"/>
    <property type="match status" value="1"/>
</dbReference>
<dbReference type="InterPro" id="IPR008979">
    <property type="entry name" value="Galactose-bd-like_sf"/>
</dbReference>
<dbReference type="PANTHER" id="PTHR43536:SF1">
    <property type="entry name" value="MANNOSYLGLYCOPROTEIN ENDO-BETA-MANNOSIDASE"/>
    <property type="match status" value="1"/>
</dbReference>
<dbReference type="InterPro" id="IPR013320">
    <property type="entry name" value="ConA-like_dom_sf"/>
</dbReference>
<dbReference type="Pfam" id="PF02836">
    <property type="entry name" value="Glyco_hydro_2_C"/>
    <property type="match status" value="1"/>
</dbReference>
<evidence type="ECO:0000256" key="3">
    <source>
        <dbReference type="ARBA" id="ARBA00023295"/>
    </source>
</evidence>
<proteinExistence type="inferred from homology"/>
<dbReference type="Gene3D" id="2.60.120.200">
    <property type="match status" value="1"/>
</dbReference>
<evidence type="ECO:0000313" key="10">
    <source>
        <dbReference type="Proteomes" id="UP001556220"/>
    </source>
</evidence>
<dbReference type="Pfam" id="PF13385">
    <property type="entry name" value="Laminin_G_3"/>
    <property type="match status" value="1"/>
</dbReference>
<dbReference type="Pfam" id="PF22666">
    <property type="entry name" value="Glyco_hydro_2_N2"/>
    <property type="match status" value="1"/>
</dbReference>
<evidence type="ECO:0000259" key="7">
    <source>
        <dbReference type="Pfam" id="PF18368"/>
    </source>
</evidence>
<dbReference type="Gene3D" id="2.60.120.260">
    <property type="entry name" value="Galactose-binding domain-like"/>
    <property type="match status" value="1"/>
</dbReference>
<keyword evidence="3" id="KW-0326">Glycosidase</keyword>
<evidence type="ECO:0000256" key="4">
    <source>
        <dbReference type="SAM" id="MobiDB-lite"/>
    </source>
</evidence>
<dbReference type="InterPro" id="IPR006102">
    <property type="entry name" value="Ig-like_GH2"/>
</dbReference>
<keyword evidence="2" id="KW-0378">Hydrolase</keyword>
<dbReference type="SUPFAM" id="SSF51445">
    <property type="entry name" value="(Trans)glycosidases"/>
    <property type="match status" value="1"/>
</dbReference>
<evidence type="ECO:0000259" key="6">
    <source>
        <dbReference type="Pfam" id="PF02836"/>
    </source>
</evidence>
<dbReference type="InterPro" id="IPR041351">
    <property type="entry name" value="Ig_GlcNase"/>
</dbReference>
<feature type="domain" description="Glycoside hydrolase family 2 immunoglobulin-like beta-sandwich" evidence="5">
    <location>
        <begin position="425"/>
        <end position="538"/>
    </location>
</feature>
<dbReference type="InterPro" id="IPR036156">
    <property type="entry name" value="Beta-gal/glucu_dom_sf"/>
</dbReference>
<evidence type="ECO:0000256" key="2">
    <source>
        <dbReference type="ARBA" id="ARBA00022801"/>
    </source>
</evidence>
<dbReference type="InterPro" id="IPR013783">
    <property type="entry name" value="Ig-like_fold"/>
</dbReference>
<dbReference type="SUPFAM" id="SSF49899">
    <property type="entry name" value="Concanavalin A-like lectins/glucanases"/>
    <property type="match status" value="1"/>
</dbReference>
<evidence type="ECO:0000313" key="9">
    <source>
        <dbReference type="EMBL" id="MEW9572711.1"/>
    </source>
</evidence>
<protein>
    <submittedName>
        <fullName evidence="9">LamG-like jellyroll fold domain-containing protein</fullName>
    </submittedName>
</protein>
<dbReference type="PANTHER" id="PTHR43536">
    <property type="entry name" value="MANNOSYLGLYCOPROTEIN ENDO-BETA-MANNOSIDASE"/>
    <property type="match status" value="1"/>
</dbReference>
<evidence type="ECO:0000256" key="1">
    <source>
        <dbReference type="ARBA" id="ARBA00007401"/>
    </source>
</evidence>
<dbReference type="Pfam" id="PF18368">
    <property type="entry name" value="Ig_GlcNase"/>
    <property type="match status" value="1"/>
</dbReference>
<feature type="domain" description="Beta-mannosidase-like galactose-binding" evidence="8">
    <location>
        <begin position="251"/>
        <end position="415"/>
    </location>
</feature>
<name>A0ABV3QGX1_9GAMM</name>
<evidence type="ECO:0000259" key="8">
    <source>
        <dbReference type="Pfam" id="PF22666"/>
    </source>
</evidence>
<dbReference type="Gene3D" id="3.20.20.80">
    <property type="entry name" value="Glycosidases"/>
    <property type="match status" value="1"/>
</dbReference>
<keyword evidence="10" id="KW-1185">Reference proteome</keyword>
<dbReference type="InterPro" id="IPR043534">
    <property type="entry name" value="EBDG/EBM"/>
</dbReference>
<accession>A0ABV3QGX1</accession>
<sequence>MAGSVGFSQKLPMDAPVLATKADWSATAWVRPLALPAGRQLLAGYGAVDGPARYFMADAGHLAFWWGHGHATVSTASLRPGQWQFVAAVVRQGRFHLYLDGHEVDAASAPAETVSAQMGIAPVQQPWPAAAHFGGQVADFSLCADAEDAASIRRQAQTPPDPALIQFVNAAEDWPIQTRQMGGQVVPQEPSTLPHSRAPFSRPVAVAAPAQPALRAQGSDTWVLDDWQLASATDLGHADGAQLSAPTAKVSGKAWLQATVPGTVLTTLVDRGIYPDPAYGLNNMAIPESLHQHDWWYRTRFDAPAQLAGRHLELTFNGINYAAEVWVNGQRVGEIRGAFVRGRFDVTSLLKPGQANAIAVRMSPPPDPGVAHEQSLAAGPGPNGGMQALDGPTFIASEGWDWIPAIRDRDTGLWQDVTLHATGAVRIGDPHVVTRLPLPDLSHAEVDIDVPLDNPGTQSVNGTLHAAFGDVRIERAVTVPPGGTVVHLAPSNAPQLDVHDPHLWWPNGYGDPYLYRLSLDFTADGAVSDARALDFGIRQISYELSLFDQAGNLDRVLVTPDRTREPGERILDVTHQGIHRTPTAWAYSLLPGAAQSPAVQPLQDDRLSPYLAIRVNGVRIAVKGGSWGTDDFIKRASRARLEPYFKLQQQAHFNVIRNWVGQSTEPAFYDLADRYGMLVFNDFWQSTQDYNLEPMDDALFMRNAEDVIRRYRNHPSIALWFGRNEGVPQPLLNQLLDKAIAKLDGTRLYMPSSNRINLWDSGPYNYRPPEQYFTQLSQGFAVEVGTPSFPTLEAFEAMMPAADQWPISDDWAYHDWHQASNGDVASFMAAMQNQFGAPTSLADFERKAQLMNYVSYRAIFEGMNARLWTRNSGRLLWMSHPAWPSTTWQVYSHDYDTQASYYGVKHASEPVHVQMNLPDRQIMVVDDTTQAIHGAQLDIDAYALDGHLLAHATRPVEAAAVATTPVHGGPALDAMVNAHGVVFVALALHADDGHLLSRNFYWTAAKPEDLRQLDQLPAQALRWSVQGDGPGRLRVSLANPGRQVVLGAKLTLVDAQGKRILPAYYSDNYIDLVPGGTREIEISIDAGGSLAGAQVQLRGWNVVSATGRVP</sequence>
<gene>
    <name evidence="9" type="ORF">ABQJ54_13205</name>
</gene>
<dbReference type="SUPFAM" id="SSF49785">
    <property type="entry name" value="Galactose-binding domain-like"/>
    <property type="match status" value="1"/>
</dbReference>
<dbReference type="SUPFAM" id="SSF49303">
    <property type="entry name" value="beta-Galactosidase/glucuronidase domain"/>
    <property type="match status" value="3"/>
</dbReference>
<comment type="similarity">
    <text evidence="1">Belongs to the glycosyl hydrolase 2 family.</text>
</comment>
<dbReference type="InterPro" id="IPR006103">
    <property type="entry name" value="Glyco_hydro_2_cat"/>
</dbReference>
<feature type="region of interest" description="Disordered" evidence="4">
    <location>
        <begin position="364"/>
        <end position="384"/>
    </location>
</feature>
<dbReference type="Proteomes" id="UP001556220">
    <property type="component" value="Unassembled WGS sequence"/>
</dbReference>
<dbReference type="EMBL" id="JBFOHK010000003">
    <property type="protein sequence ID" value="MEW9572711.1"/>
    <property type="molecule type" value="Genomic_DNA"/>
</dbReference>
<organism evidence="9 10">
    <name type="scientific">Rhodanobacter lycopersici</name>
    <dbReference type="NCBI Taxonomy" id="3162487"/>
    <lineage>
        <taxon>Bacteria</taxon>
        <taxon>Pseudomonadati</taxon>
        <taxon>Pseudomonadota</taxon>
        <taxon>Gammaproteobacteria</taxon>
        <taxon>Lysobacterales</taxon>
        <taxon>Rhodanobacteraceae</taxon>
        <taxon>Rhodanobacter</taxon>
    </lineage>
</organism>
<feature type="domain" description="Glycoside hydrolase family 2 catalytic" evidence="6">
    <location>
        <begin position="645"/>
        <end position="749"/>
    </location>
</feature>
<dbReference type="InterPro" id="IPR017853">
    <property type="entry name" value="GH"/>
</dbReference>
<reference evidence="9 10" key="1">
    <citation type="submission" date="2024-06" db="EMBL/GenBank/DDBJ databases">
        <authorList>
            <person name="Woo H."/>
        </authorList>
    </citation>
    <scope>NUCLEOTIDE SEQUENCE [LARGE SCALE GENOMIC DNA]</scope>
    <source>
        <strain evidence="9 10">Si-c</strain>
    </source>
</reference>
<evidence type="ECO:0000259" key="5">
    <source>
        <dbReference type="Pfam" id="PF00703"/>
    </source>
</evidence>
<dbReference type="Gene3D" id="2.60.40.10">
    <property type="entry name" value="Immunoglobulins"/>
    <property type="match status" value="3"/>
</dbReference>
<feature type="domain" description="Exo-beta-D-glucosaminidase Ig-fold" evidence="7">
    <location>
        <begin position="999"/>
        <end position="1102"/>
    </location>
</feature>